<dbReference type="OrthoDB" id="72269at2759"/>
<feature type="transmembrane region" description="Helical" evidence="1">
    <location>
        <begin position="304"/>
        <end position="324"/>
    </location>
</feature>
<dbReference type="AlphaFoldDB" id="A0A2B7XHB9"/>
<feature type="transmembrane region" description="Helical" evidence="1">
    <location>
        <begin position="336"/>
        <end position="361"/>
    </location>
</feature>
<feature type="transmembrane region" description="Helical" evidence="1">
    <location>
        <begin position="243"/>
        <end position="262"/>
    </location>
</feature>
<feature type="transmembrane region" description="Helical" evidence="1">
    <location>
        <begin position="82"/>
        <end position="102"/>
    </location>
</feature>
<name>A0A2B7XHB9_9EURO</name>
<feature type="transmembrane region" description="Helical" evidence="1">
    <location>
        <begin position="6"/>
        <end position="25"/>
    </location>
</feature>
<accession>A0A2B7XHB9</accession>
<dbReference type="Proteomes" id="UP000224080">
    <property type="component" value="Unassembled WGS sequence"/>
</dbReference>
<feature type="transmembrane region" description="Helical" evidence="1">
    <location>
        <begin position="205"/>
        <end position="223"/>
    </location>
</feature>
<reference evidence="2 3" key="1">
    <citation type="submission" date="2017-10" db="EMBL/GenBank/DDBJ databases">
        <title>Comparative genomics in systemic dimorphic fungi from Ajellomycetaceae.</title>
        <authorList>
            <person name="Munoz J.F."/>
            <person name="Mcewen J.G."/>
            <person name="Clay O.K."/>
            <person name="Cuomo C.A."/>
        </authorList>
    </citation>
    <scope>NUCLEOTIDE SEQUENCE [LARGE SCALE GENOMIC DNA]</scope>
    <source>
        <strain evidence="2 3">UAMH130</strain>
    </source>
</reference>
<feature type="transmembrane region" description="Helical" evidence="1">
    <location>
        <begin position="163"/>
        <end position="185"/>
    </location>
</feature>
<dbReference type="STRING" id="2060905.A0A2B7XHB9"/>
<keyword evidence="3" id="KW-1185">Reference proteome</keyword>
<proteinExistence type="predicted"/>
<keyword evidence="1" id="KW-1133">Transmembrane helix</keyword>
<keyword evidence="1" id="KW-0472">Membrane</keyword>
<feature type="transmembrane region" description="Helical" evidence="1">
    <location>
        <begin position="114"/>
        <end position="142"/>
    </location>
</feature>
<dbReference type="EMBL" id="PDNC01000010">
    <property type="protein sequence ID" value="PGH08171.1"/>
    <property type="molecule type" value="Genomic_DNA"/>
</dbReference>
<organism evidence="2 3">
    <name type="scientific">Blastomyces parvus</name>
    <dbReference type="NCBI Taxonomy" id="2060905"/>
    <lineage>
        <taxon>Eukaryota</taxon>
        <taxon>Fungi</taxon>
        <taxon>Dikarya</taxon>
        <taxon>Ascomycota</taxon>
        <taxon>Pezizomycotina</taxon>
        <taxon>Eurotiomycetes</taxon>
        <taxon>Eurotiomycetidae</taxon>
        <taxon>Onygenales</taxon>
        <taxon>Ajellomycetaceae</taxon>
        <taxon>Blastomyces</taxon>
    </lineage>
</organism>
<comment type="caution">
    <text evidence="2">The sequence shown here is derived from an EMBL/GenBank/DDBJ whole genome shotgun (WGS) entry which is preliminary data.</text>
</comment>
<keyword evidence="1" id="KW-0812">Transmembrane</keyword>
<evidence type="ECO:0000313" key="3">
    <source>
        <dbReference type="Proteomes" id="UP000224080"/>
    </source>
</evidence>
<sequence length="391" mass="42738">MCTGAIRYLLPLVSLFGVYSIFVFARQNGLLSIIEHVGASGILPETDERLRTNITGVDALDRLLATLIPFFWPTADGSAPNLTFYGLKFSGAIGGLWSLVLLETFRTGNKSFLVLYPVIIGVLLQLFTFGVMMPIYAALHLFTSRTLPARQSSEIPSRSLTGVNLIPISVILGYFLPSFAMVLPAETTPDFLPPTQERIAFWQAWPIWLWLTHSMITRITALFSSPVSDSQGAKRTRSALRRVYAFAFTITAVPHIAAWSLSLSAVAFPTLFGQEVAAALHPARVFLNAMPWSGVQAQSLSEGVLWFLQWDHVVGVCGMLLWAIDLYVAAHRARKVNVGCIGLAVKVGLLCAVSGVAGAVVELMWERDEMLLQGLGQEKEKGVQTGKARKG</sequence>
<protein>
    <submittedName>
        <fullName evidence="2">Uncharacterized protein</fullName>
    </submittedName>
</protein>
<gene>
    <name evidence="2" type="ORF">GX51_01325</name>
</gene>
<evidence type="ECO:0000256" key="1">
    <source>
        <dbReference type="SAM" id="Phobius"/>
    </source>
</evidence>
<evidence type="ECO:0000313" key="2">
    <source>
        <dbReference type="EMBL" id="PGH08171.1"/>
    </source>
</evidence>